<feature type="chain" id="PRO_5044847291" evidence="3">
    <location>
        <begin position="21"/>
        <end position="114"/>
    </location>
</feature>
<evidence type="ECO:0000256" key="2">
    <source>
        <dbReference type="SAM" id="Phobius"/>
    </source>
</evidence>
<proteinExistence type="predicted"/>
<gene>
    <name evidence="4" type="ORF">ACJMK2_019192</name>
</gene>
<protein>
    <submittedName>
        <fullName evidence="4">Uncharacterized protein</fullName>
    </submittedName>
</protein>
<reference evidence="4 5" key="1">
    <citation type="submission" date="2024-11" db="EMBL/GenBank/DDBJ databases">
        <title>Chromosome-level genome assembly of the freshwater bivalve Anodonta woodiana.</title>
        <authorList>
            <person name="Chen X."/>
        </authorList>
    </citation>
    <scope>NUCLEOTIDE SEQUENCE [LARGE SCALE GENOMIC DNA]</scope>
    <source>
        <strain evidence="4">MN2024</strain>
        <tissue evidence="4">Gills</tissue>
    </source>
</reference>
<organism evidence="4 5">
    <name type="scientific">Sinanodonta woodiana</name>
    <name type="common">Chinese pond mussel</name>
    <name type="synonym">Anodonta woodiana</name>
    <dbReference type="NCBI Taxonomy" id="1069815"/>
    <lineage>
        <taxon>Eukaryota</taxon>
        <taxon>Metazoa</taxon>
        <taxon>Spiralia</taxon>
        <taxon>Lophotrochozoa</taxon>
        <taxon>Mollusca</taxon>
        <taxon>Bivalvia</taxon>
        <taxon>Autobranchia</taxon>
        <taxon>Heteroconchia</taxon>
        <taxon>Palaeoheterodonta</taxon>
        <taxon>Unionida</taxon>
        <taxon>Unionoidea</taxon>
        <taxon>Unionidae</taxon>
        <taxon>Unioninae</taxon>
        <taxon>Sinanodonta</taxon>
    </lineage>
</organism>
<dbReference type="EMBL" id="JBJQND010000016">
    <property type="protein sequence ID" value="KAL3848324.1"/>
    <property type="molecule type" value="Genomic_DNA"/>
</dbReference>
<evidence type="ECO:0000313" key="4">
    <source>
        <dbReference type="EMBL" id="KAL3848324.1"/>
    </source>
</evidence>
<name>A0ABD3UFL3_SINWO</name>
<keyword evidence="5" id="KW-1185">Reference proteome</keyword>
<keyword evidence="2" id="KW-1133">Transmembrane helix</keyword>
<keyword evidence="2" id="KW-0472">Membrane</keyword>
<dbReference type="Proteomes" id="UP001634394">
    <property type="component" value="Unassembled WGS sequence"/>
</dbReference>
<dbReference type="AlphaFoldDB" id="A0ABD3UFL3"/>
<evidence type="ECO:0000313" key="5">
    <source>
        <dbReference type="Proteomes" id="UP001634394"/>
    </source>
</evidence>
<feature type="transmembrane region" description="Helical" evidence="2">
    <location>
        <begin position="67"/>
        <end position="91"/>
    </location>
</feature>
<feature type="signal peptide" evidence="3">
    <location>
        <begin position="1"/>
        <end position="20"/>
    </location>
</feature>
<sequence length="114" mass="11968">MEVFSSFAISVLLLAVRASGQTDCAQRFFPQSTTKGGRLFCGPGYWACTDDACCSRVDVSVGELAGIILGAISVVCVSGLIVFMVVMCCIVRRGDKGSTPSGSGLFRSNKITSK</sequence>
<evidence type="ECO:0000256" key="1">
    <source>
        <dbReference type="SAM" id="MobiDB-lite"/>
    </source>
</evidence>
<comment type="caution">
    <text evidence="4">The sequence shown here is derived from an EMBL/GenBank/DDBJ whole genome shotgun (WGS) entry which is preliminary data.</text>
</comment>
<evidence type="ECO:0000256" key="3">
    <source>
        <dbReference type="SAM" id="SignalP"/>
    </source>
</evidence>
<feature type="region of interest" description="Disordered" evidence="1">
    <location>
        <begin position="94"/>
        <end position="114"/>
    </location>
</feature>
<accession>A0ABD3UFL3</accession>
<keyword evidence="2" id="KW-0812">Transmembrane</keyword>
<keyword evidence="3" id="KW-0732">Signal</keyword>